<dbReference type="Proteomes" id="UP000030672">
    <property type="component" value="Unassembled WGS sequence"/>
</dbReference>
<keyword evidence="2" id="KW-1185">Reference proteome</keyword>
<dbReference type="EMBL" id="KL584829">
    <property type="protein sequence ID" value="KEQ64331.1"/>
    <property type="molecule type" value="Genomic_DNA"/>
</dbReference>
<proteinExistence type="predicted"/>
<dbReference type="AlphaFoldDB" id="A0A074WPF0"/>
<gene>
    <name evidence="1" type="ORF">M437DRAFT_45243</name>
</gene>
<dbReference type="STRING" id="1043003.A0A074WPF0"/>
<organism evidence="1 2">
    <name type="scientific">Aureobasidium melanogenum (strain CBS 110374)</name>
    <name type="common">Aureobasidium pullulans var. melanogenum</name>
    <dbReference type="NCBI Taxonomy" id="1043003"/>
    <lineage>
        <taxon>Eukaryota</taxon>
        <taxon>Fungi</taxon>
        <taxon>Dikarya</taxon>
        <taxon>Ascomycota</taxon>
        <taxon>Pezizomycotina</taxon>
        <taxon>Dothideomycetes</taxon>
        <taxon>Dothideomycetidae</taxon>
        <taxon>Dothideales</taxon>
        <taxon>Saccotheciaceae</taxon>
        <taxon>Aureobasidium</taxon>
    </lineage>
</organism>
<dbReference type="HOGENOM" id="CLU_008019_1_0_1"/>
<evidence type="ECO:0008006" key="3">
    <source>
        <dbReference type="Google" id="ProtNLM"/>
    </source>
</evidence>
<dbReference type="RefSeq" id="XP_040881354.1">
    <property type="nucleotide sequence ID" value="XM_041021054.1"/>
</dbReference>
<evidence type="ECO:0000313" key="2">
    <source>
        <dbReference type="Proteomes" id="UP000030672"/>
    </source>
</evidence>
<name>A0A074WPF0_AURM1</name>
<evidence type="ECO:0000313" key="1">
    <source>
        <dbReference type="EMBL" id="KEQ64331.1"/>
    </source>
</evidence>
<sequence length="645" mass="72879">MIQPSHKQRIDASQLTARRAQWVSGQFPVELFELINQYLSRDDIKSMRLVSKEFERGVSGSLFDTVVVPFNTELYEMIEQKVYRGHGLKVFEGFGHHIRRFGMSFEIKEDALQNPPKKNRLDSHESYFGSYEWPSKEYTRYELLAGLERTADETSQMKSAFSHLSVVQQLALSMDSGLGWMNGPDKSLRSMILQRPSPLFGCSHGIVDAQQQERIRLWEAIESAHDRLGALEDLKEGTQRREFSRRLDKFNPASLGVHQKEWLLEAEWAQRAFLTTYMLGVVDNSSVFGKVSVLNFRVSSHLVPLLSRQDFWTALPKLQEVTLAVIPDWRTVERDEAGIVETKDVDPSASVDKIFSLLQDFIGVRLNVTKLNFSWAAGGEHAEGIFARNHHILPAPVTTIARSTTTTLKDDELISLPHIKDLTFSNCWFTPVSIVAMVKKLRKKTLKKIKFDSVSLTAMPRAANVGQPAVQAAPAPPPSNRPWYEGHRAGSWVKVIDKISPGPRLEMYSPRDEFQPAPEPRKKGLVSAEFKSCGYVQLRSPTFGDQSNLEAPASYRMSRHFMRRQSLLSPAMLTTQDKLLGTIVQYMSEHDTDALHHAWGMTMGWSDVKLAEEAEYDGYLAGGTGRFSGSVTKNSVIQEAYSAQH</sequence>
<dbReference type="GeneID" id="63914427"/>
<reference evidence="1 2" key="1">
    <citation type="journal article" date="2014" name="BMC Genomics">
        <title>Genome sequencing of four Aureobasidium pullulans varieties: biotechnological potential, stress tolerance, and description of new species.</title>
        <authorList>
            <person name="Gostin Ar C."/>
            <person name="Ohm R.A."/>
            <person name="Kogej T."/>
            <person name="Sonjak S."/>
            <person name="Turk M."/>
            <person name="Zajc J."/>
            <person name="Zalar P."/>
            <person name="Grube M."/>
            <person name="Sun H."/>
            <person name="Han J."/>
            <person name="Sharma A."/>
            <person name="Chiniquy J."/>
            <person name="Ngan C.Y."/>
            <person name="Lipzen A."/>
            <person name="Barry K."/>
            <person name="Grigoriev I.V."/>
            <person name="Gunde-Cimerman N."/>
        </authorList>
    </citation>
    <scope>NUCLEOTIDE SEQUENCE [LARGE SCALE GENOMIC DNA]</scope>
    <source>
        <strain evidence="1 2">CBS 110374</strain>
    </source>
</reference>
<protein>
    <recommendedName>
        <fullName evidence="3">F-box domain-containing protein</fullName>
    </recommendedName>
</protein>
<accession>A0A074WPF0</accession>